<dbReference type="PANTHER" id="PTHR43877">
    <property type="entry name" value="AMINOALKYLPHOSPHONATE N-ACETYLTRANSFERASE-RELATED-RELATED"/>
    <property type="match status" value="1"/>
</dbReference>
<dbReference type="InterPro" id="IPR050832">
    <property type="entry name" value="Bact_Acetyltransf"/>
</dbReference>
<keyword evidence="2" id="KW-0012">Acyltransferase</keyword>
<dbReference type="InterPro" id="IPR016181">
    <property type="entry name" value="Acyl_CoA_acyltransferase"/>
</dbReference>
<evidence type="ECO:0000256" key="2">
    <source>
        <dbReference type="ARBA" id="ARBA00023315"/>
    </source>
</evidence>
<dbReference type="InterPro" id="IPR000182">
    <property type="entry name" value="GNAT_dom"/>
</dbReference>
<reference evidence="4" key="1">
    <citation type="submission" date="2020-10" db="EMBL/GenBank/DDBJ databases">
        <title>Sequencing the genomes of 1000 actinobacteria strains.</title>
        <authorList>
            <person name="Klenk H.-P."/>
        </authorList>
    </citation>
    <scope>NUCLEOTIDE SEQUENCE</scope>
    <source>
        <strain evidence="4">DSM 45354</strain>
    </source>
</reference>
<dbReference type="Gene3D" id="3.40.630.30">
    <property type="match status" value="1"/>
</dbReference>
<keyword evidence="4" id="KW-0689">Ribosomal protein</keyword>
<dbReference type="GO" id="GO:0016747">
    <property type="term" value="F:acyltransferase activity, transferring groups other than amino-acyl groups"/>
    <property type="evidence" value="ECO:0007669"/>
    <property type="project" value="InterPro"/>
</dbReference>
<sequence length="143" mass="15958">MNREHARRLERQLAGAETYLVAWHDDVLAGHGAVQWQGCTDAEVRAAFPDCPEIYGLSVRPELRGRGIGTALIGAAEDRVRQRGLRWIGISVDVDNPDAGRLYERLGYLAKLRYRGVWSYLDAAGTKHVVDEPAIFMVKDLPS</sequence>
<comment type="caution">
    <text evidence="4">The sequence shown here is derived from an EMBL/GenBank/DDBJ whole genome shotgun (WGS) entry which is preliminary data.</text>
</comment>
<evidence type="ECO:0000259" key="3">
    <source>
        <dbReference type="PROSITE" id="PS51186"/>
    </source>
</evidence>
<proteinExistence type="predicted"/>
<dbReference type="EMBL" id="JADBEM010000001">
    <property type="protein sequence ID" value="MBE1606325.1"/>
    <property type="molecule type" value="Genomic_DNA"/>
</dbReference>
<dbReference type="AlphaFoldDB" id="A0A927N077"/>
<dbReference type="GO" id="GO:0005840">
    <property type="term" value="C:ribosome"/>
    <property type="evidence" value="ECO:0007669"/>
    <property type="project" value="UniProtKB-KW"/>
</dbReference>
<gene>
    <name evidence="4" type="ORF">HEB94_003173</name>
</gene>
<keyword evidence="4" id="KW-0687">Ribonucleoprotein</keyword>
<dbReference type="Proteomes" id="UP000638648">
    <property type="component" value="Unassembled WGS sequence"/>
</dbReference>
<dbReference type="CDD" id="cd04301">
    <property type="entry name" value="NAT_SF"/>
    <property type="match status" value="1"/>
</dbReference>
<dbReference type="SUPFAM" id="SSF55729">
    <property type="entry name" value="Acyl-CoA N-acyltransferases (Nat)"/>
    <property type="match status" value="1"/>
</dbReference>
<protein>
    <submittedName>
        <fullName evidence="4">Ribosomal protein S18 acetylase RimI-like enzyme</fullName>
    </submittedName>
</protein>
<name>A0A927N077_9ACTN</name>
<keyword evidence="5" id="KW-1185">Reference proteome</keyword>
<evidence type="ECO:0000313" key="5">
    <source>
        <dbReference type="Proteomes" id="UP000638648"/>
    </source>
</evidence>
<dbReference type="RefSeq" id="WP_337917691.1">
    <property type="nucleotide sequence ID" value="NZ_BAABJL010000085.1"/>
</dbReference>
<evidence type="ECO:0000256" key="1">
    <source>
        <dbReference type="ARBA" id="ARBA00022679"/>
    </source>
</evidence>
<feature type="domain" description="N-acetyltransferase" evidence="3">
    <location>
        <begin position="1"/>
        <end position="142"/>
    </location>
</feature>
<evidence type="ECO:0000313" key="4">
    <source>
        <dbReference type="EMBL" id="MBE1606325.1"/>
    </source>
</evidence>
<dbReference type="Pfam" id="PF00583">
    <property type="entry name" value="Acetyltransf_1"/>
    <property type="match status" value="1"/>
</dbReference>
<accession>A0A927N077</accession>
<dbReference type="PROSITE" id="PS51186">
    <property type="entry name" value="GNAT"/>
    <property type="match status" value="1"/>
</dbReference>
<organism evidence="4 5">
    <name type="scientific">Actinopolymorpha pittospori</name>
    <dbReference type="NCBI Taxonomy" id="648752"/>
    <lineage>
        <taxon>Bacteria</taxon>
        <taxon>Bacillati</taxon>
        <taxon>Actinomycetota</taxon>
        <taxon>Actinomycetes</taxon>
        <taxon>Propionibacteriales</taxon>
        <taxon>Actinopolymorphaceae</taxon>
        <taxon>Actinopolymorpha</taxon>
    </lineage>
</organism>
<keyword evidence="1" id="KW-0808">Transferase</keyword>